<accession>A0A1F6W441</accession>
<dbReference type="SUPFAM" id="SSF53098">
    <property type="entry name" value="Ribonuclease H-like"/>
    <property type="match status" value="1"/>
</dbReference>
<sequence length="220" mass="25849">MVAQKHKSLHEVFGVSKSSLYYKSKKHKEDLKVKEKIEKVWNDHPSYGHKRLAIELKINKKKILRVMKKFRLKPYRRHRKPFKRSNTSIYDKYQNLLPITLLTRINQIWVTDFTYLWYRNKFIYVATVIDIWNREVVGACVLTNHSGALTVQAMAGALMDHPKPDIIHSDQGSEYISEIYTDFCNSSGIKISMSEKGSPWQNGYQESFYDKFKIDLGDPN</sequence>
<comment type="caution">
    <text evidence="2">The sequence shown here is derived from an EMBL/GenBank/DDBJ whole genome shotgun (WGS) entry which is preliminary data.</text>
</comment>
<name>A0A1F6W441_9BACT</name>
<reference evidence="2 3" key="1">
    <citation type="journal article" date="2016" name="Nat. Commun.">
        <title>Thousands of microbial genomes shed light on interconnected biogeochemical processes in an aquifer system.</title>
        <authorList>
            <person name="Anantharaman K."/>
            <person name="Brown C.T."/>
            <person name="Hug L.A."/>
            <person name="Sharon I."/>
            <person name="Castelle C.J."/>
            <person name="Probst A.J."/>
            <person name="Thomas B.C."/>
            <person name="Singh A."/>
            <person name="Wilkins M.J."/>
            <person name="Karaoz U."/>
            <person name="Brodie E.L."/>
            <person name="Williams K.H."/>
            <person name="Hubbard S.S."/>
            <person name="Banfield J.F."/>
        </authorList>
    </citation>
    <scope>NUCLEOTIDE SEQUENCE [LARGE SCALE GENOMIC DNA]</scope>
</reference>
<dbReference type="GO" id="GO:0003676">
    <property type="term" value="F:nucleic acid binding"/>
    <property type="evidence" value="ECO:0007669"/>
    <property type="project" value="InterPro"/>
</dbReference>
<dbReference type="InterPro" id="IPR048020">
    <property type="entry name" value="Transpos_IS3"/>
</dbReference>
<dbReference type="NCBIfam" id="NF033516">
    <property type="entry name" value="transpos_IS3"/>
    <property type="match status" value="1"/>
</dbReference>
<feature type="non-terminal residue" evidence="2">
    <location>
        <position position="220"/>
    </location>
</feature>
<dbReference type="PANTHER" id="PTHR46889:SF7">
    <property type="entry name" value="TRANSPOSASE FOR INSERTION SEQUENCE ELEMENT IS904"/>
    <property type="match status" value="1"/>
</dbReference>
<dbReference type="PANTHER" id="PTHR46889">
    <property type="entry name" value="TRANSPOSASE INSF FOR INSERTION SEQUENCE IS3B-RELATED"/>
    <property type="match status" value="1"/>
</dbReference>
<dbReference type="GO" id="GO:0015074">
    <property type="term" value="P:DNA integration"/>
    <property type="evidence" value="ECO:0007669"/>
    <property type="project" value="InterPro"/>
</dbReference>
<dbReference type="Proteomes" id="UP000178374">
    <property type="component" value="Unassembled WGS sequence"/>
</dbReference>
<evidence type="ECO:0000313" key="3">
    <source>
        <dbReference type="Proteomes" id="UP000178374"/>
    </source>
</evidence>
<dbReference type="PROSITE" id="PS50994">
    <property type="entry name" value="INTEGRASE"/>
    <property type="match status" value="1"/>
</dbReference>
<dbReference type="Pfam" id="PF00665">
    <property type="entry name" value="rve"/>
    <property type="match status" value="1"/>
</dbReference>
<dbReference type="STRING" id="1801750.A3B85_00190"/>
<dbReference type="InterPro" id="IPR050900">
    <property type="entry name" value="Transposase_IS3/IS150/IS904"/>
</dbReference>
<dbReference type="EMBL" id="MFUA01000021">
    <property type="protein sequence ID" value="OGI76680.1"/>
    <property type="molecule type" value="Genomic_DNA"/>
</dbReference>
<dbReference type="InterPro" id="IPR012337">
    <property type="entry name" value="RNaseH-like_sf"/>
</dbReference>
<proteinExistence type="predicted"/>
<organism evidence="2 3">
    <name type="scientific">Candidatus Nomurabacteria bacterium RIFCSPHIGHO2_02_FULL_37_13</name>
    <dbReference type="NCBI Taxonomy" id="1801750"/>
    <lineage>
        <taxon>Bacteria</taxon>
        <taxon>Candidatus Nomuraibacteriota</taxon>
    </lineage>
</organism>
<evidence type="ECO:0000259" key="1">
    <source>
        <dbReference type="PROSITE" id="PS50994"/>
    </source>
</evidence>
<feature type="domain" description="Integrase catalytic" evidence="1">
    <location>
        <begin position="94"/>
        <end position="220"/>
    </location>
</feature>
<dbReference type="Gene3D" id="3.30.420.10">
    <property type="entry name" value="Ribonuclease H-like superfamily/Ribonuclease H"/>
    <property type="match status" value="1"/>
</dbReference>
<evidence type="ECO:0000313" key="2">
    <source>
        <dbReference type="EMBL" id="OGI76680.1"/>
    </source>
</evidence>
<gene>
    <name evidence="2" type="ORF">A3B85_00190</name>
</gene>
<protein>
    <recommendedName>
        <fullName evidence="1">Integrase catalytic domain-containing protein</fullName>
    </recommendedName>
</protein>
<dbReference type="InterPro" id="IPR036397">
    <property type="entry name" value="RNaseH_sf"/>
</dbReference>
<dbReference type="InterPro" id="IPR001584">
    <property type="entry name" value="Integrase_cat-core"/>
</dbReference>
<dbReference type="AlphaFoldDB" id="A0A1F6W441"/>